<feature type="region of interest" description="N-terminal hotdog fold" evidence="13">
    <location>
        <begin position="3236"/>
        <end position="3361"/>
    </location>
</feature>
<evidence type="ECO:0000256" key="7">
    <source>
        <dbReference type="ARBA" id="ARBA00022490"/>
    </source>
</evidence>
<gene>
    <name evidence="19" type="ordered locus">BATR1942_06410</name>
</gene>
<dbReference type="Pfam" id="PF02801">
    <property type="entry name" value="Ketoacyl-synt_C"/>
    <property type="match status" value="3"/>
</dbReference>
<dbReference type="NCBIfam" id="TIGR01733">
    <property type="entry name" value="AA-adenyl-dom"/>
    <property type="match status" value="1"/>
</dbReference>
<feature type="domain" description="Ketosynthase family 3 (KS3)" evidence="17">
    <location>
        <begin position="2602"/>
        <end position="3039"/>
    </location>
</feature>
<dbReference type="PROSITE" id="PS00012">
    <property type="entry name" value="PHOSPHOPANTETHEINE"/>
    <property type="match status" value="1"/>
</dbReference>
<dbReference type="PROSITE" id="PS00455">
    <property type="entry name" value="AMP_BINDING"/>
    <property type="match status" value="1"/>
</dbReference>
<dbReference type="InterPro" id="IPR014031">
    <property type="entry name" value="Ketoacyl_synth_C"/>
</dbReference>
<dbReference type="Pfam" id="PF00668">
    <property type="entry name" value="Condensation"/>
    <property type="match status" value="1"/>
</dbReference>
<dbReference type="Gene3D" id="3.30.300.30">
    <property type="match status" value="1"/>
</dbReference>
<dbReference type="CDD" id="cd20484">
    <property type="entry name" value="C_PKS-NRPS_PksJ-like"/>
    <property type="match status" value="1"/>
</dbReference>
<evidence type="ECO:0000259" key="16">
    <source>
        <dbReference type="PROSITE" id="PS50075"/>
    </source>
</evidence>
<dbReference type="InterPro" id="IPR013968">
    <property type="entry name" value="PKS_KR"/>
</dbReference>
<feature type="coiled-coil region" evidence="14">
    <location>
        <begin position="3656"/>
        <end position="3683"/>
    </location>
</feature>
<dbReference type="InterPro" id="IPR006162">
    <property type="entry name" value="Ppantetheine_attach_site"/>
</dbReference>
<dbReference type="SMART" id="SM00822">
    <property type="entry name" value="PKS_KR"/>
    <property type="match status" value="3"/>
</dbReference>
<dbReference type="SUPFAM" id="SSF47336">
    <property type="entry name" value="ACP-like"/>
    <property type="match status" value="3"/>
</dbReference>
<dbReference type="Gene3D" id="3.10.129.110">
    <property type="entry name" value="Polyketide synthase dehydratase"/>
    <property type="match status" value="3"/>
</dbReference>
<dbReference type="InterPro" id="IPR020807">
    <property type="entry name" value="PKS_DH"/>
</dbReference>
<dbReference type="PANTHER" id="PTHR43775">
    <property type="entry name" value="FATTY ACID SYNTHASE"/>
    <property type="match status" value="1"/>
</dbReference>
<dbReference type="SUPFAM" id="SSF56801">
    <property type="entry name" value="Acetyl-CoA synthetase-like"/>
    <property type="match status" value="1"/>
</dbReference>
<evidence type="ECO:0000256" key="15">
    <source>
        <dbReference type="SAM" id="MobiDB-lite"/>
    </source>
</evidence>
<feature type="active site" description="Proton acceptor; for dehydratase activity" evidence="13">
    <location>
        <position position="1757"/>
    </location>
</feature>
<comment type="subcellular location">
    <subcellularLocation>
        <location evidence="3">Cytoplasm</location>
    </subcellularLocation>
</comment>
<dbReference type="InterPro" id="IPR049900">
    <property type="entry name" value="PKS_mFAS_DH"/>
</dbReference>
<dbReference type="Gene3D" id="1.10.1200.10">
    <property type="entry name" value="ACP-like"/>
    <property type="match status" value="3"/>
</dbReference>
<dbReference type="EMBL" id="CP002207">
    <property type="protein sequence ID" value="ADP32236.1"/>
    <property type="molecule type" value="Genomic_DNA"/>
</dbReference>
<dbReference type="InterPro" id="IPR036291">
    <property type="entry name" value="NAD(P)-bd_dom_sf"/>
</dbReference>
<keyword evidence="8" id="KW-0597">Phosphoprotein</keyword>
<evidence type="ECO:0000256" key="8">
    <source>
        <dbReference type="ARBA" id="ARBA00022553"/>
    </source>
</evidence>
<keyword evidence="7" id="KW-0963">Cytoplasm</keyword>
<dbReference type="InterPro" id="IPR020806">
    <property type="entry name" value="PKS_PP-bd"/>
</dbReference>
<comment type="similarity">
    <text evidence="5">Belongs to the ATP-dependent AMP-binding enzyme family.</text>
</comment>
<feature type="domain" description="Carrier" evidence="16">
    <location>
        <begin position="1009"/>
        <end position="1084"/>
    </location>
</feature>
<evidence type="ECO:0000256" key="13">
    <source>
        <dbReference type="PROSITE-ProRule" id="PRU01363"/>
    </source>
</evidence>
<evidence type="ECO:0000256" key="1">
    <source>
        <dbReference type="ARBA" id="ARBA00001957"/>
    </source>
</evidence>
<comment type="function">
    <text evidence="2">Involved in some intermediate steps for the synthesis of the antibiotic polyketide bacillaene which is involved in secondary metabolism.</text>
</comment>
<evidence type="ECO:0000256" key="2">
    <source>
        <dbReference type="ARBA" id="ARBA00003299"/>
    </source>
</evidence>
<dbReference type="InterPro" id="IPR045851">
    <property type="entry name" value="AMP-bd_C_sf"/>
</dbReference>
<dbReference type="PROSITE" id="PS00606">
    <property type="entry name" value="KS3_1"/>
    <property type="match status" value="2"/>
</dbReference>
<dbReference type="Pfam" id="PF13193">
    <property type="entry name" value="AMP-binding_C"/>
    <property type="match status" value="1"/>
</dbReference>
<dbReference type="InterPro" id="IPR050091">
    <property type="entry name" value="PKS_NRPS_Biosynth_Enz"/>
</dbReference>
<feature type="active site" description="Proton acceptor; for dehydratase activity" evidence="13">
    <location>
        <position position="4765"/>
    </location>
</feature>
<dbReference type="CDD" id="cd05930">
    <property type="entry name" value="A_NRPS"/>
    <property type="match status" value="1"/>
</dbReference>
<dbReference type="InterPro" id="IPR020841">
    <property type="entry name" value="PKS_Beta-ketoAc_synthase_dom"/>
</dbReference>
<dbReference type="Pfam" id="PF00109">
    <property type="entry name" value="ketoacyl-synt"/>
    <property type="match status" value="3"/>
</dbReference>
<reference evidence="19 20" key="1">
    <citation type="journal article" date="2011" name="Front. Microbiol.">
        <title>Genomic signatures of strain selection and enhancement in Bacillus atrophaeus var. globigii, a historical biowarfare simulant.</title>
        <authorList>
            <person name="Gibbons H.S."/>
            <person name="Broomall S.M."/>
            <person name="McNew L.A."/>
            <person name="Daligault H."/>
            <person name="Chapman C."/>
            <person name="Bruce D."/>
            <person name="Karavis M."/>
            <person name="Krepps M."/>
            <person name="McGregor P.A."/>
            <person name="Hong C."/>
            <person name="Park K.H."/>
            <person name="Akmal A."/>
            <person name="Feldman A."/>
            <person name="Lin J.S."/>
            <person name="Chang W.E."/>
            <person name="Higgs B.W."/>
            <person name="Demirev P."/>
            <person name="Lindquist J."/>
            <person name="Liem A."/>
            <person name="Fochler E."/>
            <person name="Read T.D."/>
            <person name="Tapia R."/>
            <person name="Johnson S."/>
            <person name="Bishop-Lilly K.A."/>
            <person name="Detter C."/>
            <person name="Han C."/>
            <person name="Sozhamannan S."/>
            <person name="Rosenzweig C.N."/>
            <person name="Skowronski E.W."/>
        </authorList>
    </citation>
    <scope>NUCLEOTIDE SEQUENCE [LARGE SCALE GENOMIC DNA]</scope>
    <source>
        <strain evidence="19 20">1942</strain>
    </source>
</reference>
<feature type="domain" description="Ketosynthase family 3 (KS3)" evidence="17">
    <location>
        <begin position="1116"/>
        <end position="1542"/>
    </location>
</feature>
<comment type="pathway">
    <text evidence="4">Antibiotic biosynthesis; bacillaene biosynthesis.</text>
</comment>
<dbReference type="Gene3D" id="3.40.47.10">
    <property type="match status" value="3"/>
</dbReference>
<evidence type="ECO:0000256" key="5">
    <source>
        <dbReference type="ARBA" id="ARBA00006432"/>
    </source>
</evidence>
<dbReference type="Pfam" id="PF22336">
    <property type="entry name" value="RhiE-like_linker"/>
    <property type="match status" value="3"/>
</dbReference>
<name>A0ABN3Z9G6_BACA1</name>
<dbReference type="CDD" id="cd00833">
    <property type="entry name" value="PKS"/>
    <property type="match status" value="3"/>
</dbReference>
<feature type="region of interest" description="Disordered" evidence="15">
    <location>
        <begin position="1091"/>
        <end position="1112"/>
    </location>
</feature>
<dbReference type="CDD" id="cd08953">
    <property type="entry name" value="KR_2_SDR_x"/>
    <property type="match status" value="3"/>
</dbReference>
<feature type="compositionally biased region" description="Basic and acidic residues" evidence="15">
    <location>
        <begin position="1091"/>
        <end position="1106"/>
    </location>
</feature>
<dbReference type="InterPro" id="IPR049552">
    <property type="entry name" value="PKS_DH_N"/>
</dbReference>
<dbReference type="SUPFAM" id="SSF52777">
    <property type="entry name" value="CoA-dependent acyltransferases"/>
    <property type="match status" value="2"/>
</dbReference>
<dbReference type="InterPro" id="IPR010071">
    <property type="entry name" value="AA_adenyl_dom"/>
</dbReference>
<dbReference type="InterPro" id="IPR016039">
    <property type="entry name" value="Thiolase-like"/>
</dbReference>
<evidence type="ECO:0000256" key="12">
    <source>
        <dbReference type="ARBA" id="ARBA00023315"/>
    </source>
</evidence>
<dbReference type="SMART" id="SM00825">
    <property type="entry name" value="PKS_KS"/>
    <property type="match status" value="3"/>
</dbReference>
<feature type="region of interest" description="C-terminal hotdog fold" evidence="13">
    <location>
        <begin position="3375"/>
        <end position="3521"/>
    </location>
</feature>
<dbReference type="InterPro" id="IPR025110">
    <property type="entry name" value="AMP-bd_C"/>
</dbReference>
<dbReference type="Gene3D" id="3.30.559.10">
    <property type="entry name" value="Chloramphenicol acetyltransferase-like domain"/>
    <property type="match status" value="1"/>
</dbReference>
<dbReference type="SMART" id="SM01294">
    <property type="entry name" value="PKS_PP_betabranch"/>
    <property type="match status" value="2"/>
</dbReference>
<dbReference type="Gene3D" id="2.30.38.10">
    <property type="entry name" value="Luciferase, Domain 3"/>
    <property type="match status" value="1"/>
</dbReference>
<dbReference type="PROSITE" id="PS52004">
    <property type="entry name" value="KS3_2"/>
    <property type="match status" value="3"/>
</dbReference>
<keyword evidence="10" id="KW-0677">Repeat</keyword>
<dbReference type="SMART" id="SM00823">
    <property type="entry name" value="PKS_PP"/>
    <property type="match status" value="3"/>
</dbReference>
<feature type="domain" description="Carrier" evidence="16">
    <location>
        <begin position="3977"/>
        <end position="4054"/>
    </location>
</feature>
<evidence type="ECO:0000256" key="9">
    <source>
        <dbReference type="ARBA" id="ARBA00022679"/>
    </source>
</evidence>
<dbReference type="Proteomes" id="UP000006867">
    <property type="component" value="Chromosome"/>
</dbReference>
<dbReference type="Gene3D" id="1.10.1240.100">
    <property type="match status" value="3"/>
</dbReference>
<dbReference type="InterPro" id="IPR009081">
    <property type="entry name" value="PP-bd_ACP"/>
</dbReference>
<organism evidence="19 20">
    <name type="scientific">Bacillus atrophaeus (strain 1942)</name>
    <dbReference type="NCBI Taxonomy" id="720555"/>
    <lineage>
        <taxon>Bacteria</taxon>
        <taxon>Bacillati</taxon>
        <taxon>Bacillota</taxon>
        <taxon>Bacilli</taxon>
        <taxon>Bacillales</taxon>
        <taxon>Bacillaceae</taxon>
        <taxon>Bacillus</taxon>
    </lineage>
</organism>
<protein>
    <submittedName>
        <fullName evidence="19">Polyketide synthase of type I</fullName>
    </submittedName>
</protein>
<keyword evidence="20" id="KW-1185">Reference proteome</keyword>
<accession>A0ABN3Z9G6</accession>
<dbReference type="PANTHER" id="PTHR43775:SF37">
    <property type="entry name" value="SI:DKEY-61P9.11"/>
    <property type="match status" value="1"/>
</dbReference>
<dbReference type="InterPro" id="IPR020845">
    <property type="entry name" value="AMP-binding_CS"/>
</dbReference>
<evidence type="ECO:0000313" key="20">
    <source>
        <dbReference type="Proteomes" id="UP000006867"/>
    </source>
</evidence>
<dbReference type="PROSITE" id="PS52019">
    <property type="entry name" value="PKS_MFAS_DH"/>
    <property type="match status" value="3"/>
</dbReference>
<dbReference type="Gene3D" id="3.30.559.30">
    <property type="entry name" value="Nonribosomal peptide synthetase, condensation domain"/>
    <property type="match status" value="1"/>
</dbReference>
<feature type="domain" description="PKS/mFAS DH" evidence="18">
    <location>
        <begin position="1728"/>
        <end position="2020"/>
    </location>
</feature>
<feature type="active site" description="Proton donor; for dehydratase activity" evidence="13">
    <location>
        <position position="3437"/>
    </location>
</feature>
<evidence type="ECO:0000313" key="19">
    <source>
        <dbReference type="EMBL" id="ADP32236.1"/>
    </source>
</evidence>
<dbReference type="Pfam" id="PF00550">
    <property type="entry name" value="PP-binding"/>
    <property type="match status" value="3"/>
</dbReference>
<dbReference type="InterPro" id="IPR042104">
    <property type="entry name" value="PKS_dehydratase_sf"/>
</dbReference>
<feature type="active site" description="Proton acceptor; for dehydratase activity" evidence="13">
    <location>
        <position position="3265"/>
    </location>
</feature>
<dbReference type="Gene3D" id="3.40.50.720">
    <property type="entry name" value="NAD(P)-binding Rossmann-like Domain"/>
    <property type="match status" value="3"/>
</dbReference>
<dbReference type="Gene3D" id="3.40.50.980">
    <property type="match status" value="2"/>
</dbReference>
<keyword evidence="14" id="KW-0175">Coiled coil</keyword>
<feature type="region of interest" description="N-terminal hotdog fold" evidence="13">
    <location>
        <begin position="4736"/>
        <end position="4860"/>
    </location>
</feature>
<feature type="active site" description="Proton donor; for dehydratase activity" evidence="13">
    <location>
        <position position="4936"/>
    </location>
</feature>
<dbReference type="InterPro" id="IPR000873">
    <property type="entry name" value="AMP-dep_synth/lig_dom"/>
</dbReference>
<dbReference type="InterPro" id="IPR054514">
    <property type="entry name" value="RhiE-like_linker"/>
</dbReference>
<comment type="cofactor">
    <cofactor evidence="1">
        <name>pantetheine 4'-phosphate</name>
        <dbReference type="ChEBI" id="CHEBI:47942"/>
    </cofactor>
</comment>
<evidence type="ECO:0000256" key="11">
    <source>
        <dbReference type="ARBA" id="ARBA00022857"/>
    </source>
</evidence>
<feature type="region of interest" description="C-terminal hotdog fold" evidence="13">
    <location>
        <begin position="1867"/>
        <end position="2020"/>
    </location>
</feature>
<dbReference type="Pfam" id="PF21089">
    <property type="entry name" value="PKS_DH_N"/>
    <property type="match status" value="3"/>
</dbReference>
<keyword evidence="6" id="KW-0596">Phosphopantetheine</keyword>
<dbReference type="InterPro" id="IPR014030">
    <property type="entry name" value="Ketoacyl_synth_N"/>
</dbReference>
<feature type="domain" description="PKS/mFAS DH" evidence="18">
    <location>
        <begin position="4736"/>
        <end position="5018"/>
    </location>
</feature>
<dbReference type="Pfam" id="PF00501">
    <property type="entry name" value="AMP-binding"/>
    <property type="match status" value="1"/>
</dbReference>
<dbReference type="InterPro" id="IPR036736">
    <property type="entry name" value="ACP-like_sf"/>
</dbReference>
<keyword evidence="9" id="KW-0808">Transferase</keyword>
<dbReference type="InterPro" id="IPR023213">
    <property type="entry name" value="CAT-like_dom_sf"/>
</dbReference>
<dbReference type="InterPro" id="IPR018201">
    <property type="entry name" value="Ketoacyl_synth_AS"/>
</dbReference>
<feature type="domain" description="Carrier" evidence="16">
    <location>
        <begin position="2473"/>
        <end position="2550"/>
    </location>
</feature>
<feature type="domain" description="PKS/mFAS DH" evidence="18">
    <location>
        <begin position="3236"/>
        <end position="3521"/>
    </location>
</feature>
<evidence type="ECO:0000259" key="18">
    <source>
        <dbReference type="PROSITE" id="PS52019"/>
    </source>
</evidence>
<dbReference type="SUPFAM" id="SSF53901">
    <property type="entry name" value="Thiolase-like"/>
    <property type="match status" value="3"/>
</dbReference>
<dbReference type="InterPro" id="IPR057326">
    <property type="entry name" value="KR_dom"/>
</dbReference>
<dbReference type="SUPFAM" id="SSF51735">
    <property type="entry name" value="NAD(P)-binding Rossmann-fold domains"/>
    <property type="match status" value="4"/>
</dbReference>
<dbReference type="InterPro" id="IPR049551">
    <property type="entry name" value="PKS_DH_C"/>
</dbReference>
<feature type="domain" description="Ketosynthase family 3 (KS3)" evidence="17">
    <location>
        <begin position="4106"/>
        <end position="4541"/>
    </location>
</feature>
<dbReference type="InterPro" id="IPR001242">
    <property type="entry name" value="Condensation_dom"/>
</dbReference>
<feature type="active site" description="Proton donor; for dehydratase activity" evidence="13">
    <location>
        <position position="1927"/>
    </location>
</feature>
<evidence type="ECO:0000259" key="17">
    <source>
        <dbReference type="PROSITE" id="PS52004"/>
    </source>
</evidence>
<evidence type="ECO:0000256" key="14">
    <source>
        <dbReference type="SAM" id="Coils"/>
    </source>
</evidence>
<dbReference type="Pfam" id="PF08659">
    <property type="entry name" value="KR"/>
    <property type="match status" value="3"/>
</dbReference>
<dbReference type="SMART" id="SM00826">
    <property type="entry name" value="PKS_DH"/>
    <property type="match status" value="3"/>
</dbReference>
<keyword evidence="12" id="KW-0012">Acyltransferase</keyword>
<feature type="region of interest" description="N-terminal hotdog fold" evidence="13">
    <location>
        <begin position="1728"/>
        <end position="1853"/>
    </location>
</feature>
<keyword evidence="11" id="KW-0521">NADP</keyword>
<evidence type="ECO:0000256" key="4">
    <source>
        <dbReference type="ARBA" id="ARBA00004789"/>
    </source>
</evidence>
<evidence type="ECO:0000256" key="3">
    <source>
        <dbReference type="ARBA" id="ARBA00004496"/>
    </source>
</evidence>
<dbReference type="PROSITE" id="PS50075">
    <property type="entry name" value="CARRIER"/>
    <property type="match status" value="3"/>
</dbReference>
<proteinExistence type="inferred from homology"/>
<feature type="region of interest" description="C-terminal hotdog fold" evidence="13">
    <location>
        <begin position="4874"/>
        <end position="5018"/>
    </location>
</feature>
<evidence type="ECO:0000256" key="6">
    <source>
        <dbReference type="ARBA" id="ARBA00022450"/>
    </source>
</evidence>
<sequence>MNHKDILDAYRSGELTITEVEEQLQGIKRQSSKGPLSEGQKGLWMLQKMSPDMGAYNIPLCFRISKKLDIEKFKKALLFVQKQYPVLTSVIKEENGIPFQTAESSTTLHFEEADMSDMNSSDILPFIREKAKEPFELDKGPLMRTHLFHLSKDECMALITIHHVIFDGVSMLTFISTLLDAYSEFIQGREPALQVLSASYHDFVDWEKNMLDTREGAEHLAYWKEQLSGTLPVLELPADHPRSSAQKGKGQAYKSLLPHELGKQIKSFARSHHVNESVVFLAFYKVLLHHYTNQKDIIVGMPTMGRPEDSFESIIGYFINMIAVRSKEIGTQTFTDFIRDLQLTVADGLDHAAYPFPALVRELHVDRAAAESPVFQAAFLYQNFFQTAGVNNMLEQYQTLGIEFVEELRQEGEFELALEVYEQGDETALHLLYNPDLFELSSIERMMGHYIKLAEEIIHDPSASLETYSNLLHLEQTNLLNQWNATETDDSKDKCIHEIFEEKAKKTPDAIAVIFEEETLTYQELDEKSTSVAVYLQEQGAGPESAVGICTERSLDMLVGILGILKAGGAYVPFDPNFPKERLEFMLKDSEVSIVLTQSKVYDKIEQVNVKNINIITIDSACENTSLTQQNRILKREVKPHHLAYILYTSGSTGKPKGVMVEHRSIMNTLNFLEAHYPVTAEDAYLLKTNYVFDVSISELFGWFIGNGRLIILPPGGEKSPQLCMDYIEKYQVTHINFAPAMLSVFLEMAADHKGFTENGPIKYMMIAGEAFPKELVKKAVAIFKNSSIENIYGPTEASIYAAYFGCTKEEISSHHTPIGKPVSNTRIYIVDQHLQPVLIGKPGELCIAGDGLARGYYNQPELTAKTFIDNPFEPGTKLYKTGDSARWLSDGNIEYLGRIDSQVKIRGFRIELGAIESKLSEYPGILDQAVVVNQLEGHKRLAAYYTEQKSAVDPKELRRHLKSSLPEYMIPSHFIRLDEMPLTPSGKVNRKDLEYRKIVLERKKTNLLPLSEVEDKVHRIWEDILKVSGFGAEDGFFDVGGDSLLAVTAAERIKKELDCEFSVTELFEYSNIRAISQYIIESKKTDAVHSSFDKQQEMKRDEKQPEQQTLPPYAEDSVAIVGISCQFPGAKNHHDFWTNLKEGKESIQFFSKEELRTCGVPEELIQHPDYVPTQSAIEGKDLFDPGFFQMSPKDAEFMDPQLRLLLQHSWKAIEDAGYVSKEIPGTSVYMSASNNSYRSLLPAESTEGHESPDGYVSWVLAQSGTIPTMISHKLGLKGPSYFVHANCSSSLVGLYQAYKSITSGEAKYALVGGATLHAQSGIGYVHQTGLNFSSDGHVKAFDASADGMAGGEGVAVVLLKKAADAVKDGDHIYALMRGIGLNNDGADKVGFYAPSVKGQTEVIQNVLDAANIHPETVSYIEAHGTGTKLGDPIEFSALNQVYKQYTDKKQFCGIGSVKTNIGHLDTAAGLAGCIKVAMSLYHNELAPSINYREPNPNINLDDSPFYVVKEGKSLEKKETVHRAALSSFGLGGTNAHAIFEQYASFSDVREESKGNPPYLIPVSAKNKERLQAYARELLAFINRKDQVHICLADVAYTFQIGREAMDSRVVFMASDVEEWKQQLENFIDGKLPTKGCFQGEKSRIKDAAPWLEDDETQELISSWLSKGKQKKLAEMWAKGLHVEWRRLYPHAKPQRMSLPTYPFAEERYWPEISAADDKRSAGPSLLHPLVHHNTSVLSEQRFSSIFTGQEYFIAEHIIKGMAIVPAAVTLEMARAAVEQGLDDVKEQRTIRLKNVVWVRPVVAGHQPIKVNIGLYDEDDGQILYRMYGEPEDADTDPVLYSQGIAELCQTDHVTALDLAAIKNQCNQGSMDTALFYAGMIGADYGPGYKAVETVYMGDGQLLAKLSLPDSVSHTQDQYVLHPSVIDGALQAAEYLQNITRAGLSGSEEDFKAALPFALEELEVIHHCVPDMWVYVQFNEKNKPGDLIQKVDIHLCDEHGTVCVRIKGFSTRVMDGDAQSEAGSETLMLEPVWKEQNAAPGAQAHEYAEHLVFFCEYDQEIRDRVEAEMGHVRVFNLDGRPGSLEERFHSYTEQVFKKVQAIFQSKPQGSILVQIVTSSEGEQQLFSGMTGLLKTAELEHARLTGQIIEISDKEGWESISDKLKENQTNRGAHIRYKNGKRYIADWNELEPANHEAGHPWKDDGVYLITGGAGGLGLIFAREIAEKTQHASFILTGRSPLGENKKRKLEEIRNMGANISYKQTDVTDKIGVYQLINDIQQEYGRLNGILHSAGIIKDNYMIKKSAEELHAVLSPKVKGLVYLDEASKDMALDVFILFSSLSGSIGSIGQSDYAAANVFMDAYAGYRRTLADLGRRHGKTIAVNWPLWKEGGMKVDRETEERLVQTAGVVPLEAEKGIGALYQALNSEMNRVMVIQGDLQKIKQKLLQKQAPASAEQKVTETVAEPIRRIDTGSLLDKVKAVLKQEVAKLLKVKIVDIDDYAEMTKYGFDSISMTEFTNHLNRNFKLELTPTIFFDHPTIHEFGKHLAQEYEAVFAEKFTARAKTQSRIPAADKKEEHIQVTAKKRRTRQVILPETMQGVSAPEPIAIVGISGIFPMAKDVDAYWHNLKEGKDCMTEIPKDRWDWREYQGDPAKEANKTNVKWGGFIDGIGEFDPLFFGISPREAEQMEPQQRLLLTYAWKAIEDAGYSTKSLSGTKTGVFIGTGNTGYGSLLSKANSAIDGSAAANTSPSVGPNRVSYFLNLHGPSEPIDTACSSSLVAIHHAISSIEEGTCDMALAGGVNTIILPEVYISFDKAGALSKEGRCKTFSDQADGFAHGEGAGILFLKKLKAAEKAGDHIYGVIKGSAVNHGGRAASLTTPNPKAQAEVIQAAYKKAGIDPKTVTYIEAHGTGTELGDPVEINGLKAAFKALDINKGDSAVNSNYCGLGSAKTNIGHLSLAAGAAGIIKILLQLKHKTLVKSLHCESINPYIQLKDSPFYIVQETREWKTIQNEQGQEQPRRAGVSSFGIGGVNAHVVIEEYVPNSARSSVETPYITSQNPGIFVLSAKNEVRLKEHARQLADAIGKSYKDEDLINIAYTLQAGRDAMEERLGIIAGSVQELQEKLKEFAEGQSNVEDLYRGKIDKGTLQTLTTDEEIQEAIEKWMERGKFAKLLELWVKGLDVDWTKLYADNQPKRISLPTYPFAKDRYWISDNSEKNRTLDSNKRASHSVTSAVLHPLMHQNTSNLMEQRFSSIYTGEEFFLADHVVKGQRILPGVAHLEMARAAIEQAAELQEGQNSIKLKNAVWVRPIVVEDQPLKVHIGLSPEDHGEIAYEIYSNPEAPDEKPVVYSQGSAVLNPDADVPVIDLRSLQAQCNQSQFTVSEVYDTYRMIGFDYGPAFRGVERVYTGKNLVLARLSLHPAVLDTVNQYAMHPGLMDSALQASSILTGAGDNRLMLPFAVQELEVFGACSSVMWTYARYSKDSKATDKVQKRDIDICDENGNVCVRMKGLSFRAAEGESDAAGNTQTMETLMLEPCWIHQDAGKDGDPEYERHIVMVCEMNGISKESIETRIKGAECIVLESVHEGLAERFQDYAEQAFEIIQSILKSKPKGHVLIQTLAAAQSKQQLFSGLTGLLKTAGLENSKLKGQMIEIEPNEEIESIAEKVKENKRNAEDRHIKYEKGKRYIADLSEVNETDREITMPWKDNGVYLITGGAGGLGFIFAKEIVSQVNQPVLILTGRSGLSADKHSQLKELQRLGARAEYRQIDVTQKLAVADLITSITADYGDLNGIIHSAGLIKDNYLITKNKEELQQVLAPKVKGLVNVDEASEHLALDFFILFSSISGVVGSAGQADYAMANAFMDSYAAYRNALVKSMYRHGKTLSINWPLWKEGGMHVDEETERMTLKNTGVTAMRTETGIQALYKGLAYGTNNVIVMEGIRDIMKDKLFQKTPSAAAPKETVQEPVNPAAAIEDGALSNQIEEVLKQEISQLLKIKPEEIDADVEFNQYGFDSITLTEFANKLNDEYKLNLTPTIFFEYATVNTFAAYLSEEYLDKFTAQFAADVKVEKPVQSVEKNIEGNRFSHKQRFAKQTVPPVQTVADQAPEPIAIVGMSGVFPKAEDVEEYWANLKEGVDCITEVPKDRWDWREFYGDPLKEANKTNVKWGGFIDGVADFDPLFFGISPLEAEQMEPQQRLLLTYAWKAIEEAGYSAQSLSGSKTGIFIGTGNTGYSSLLSNVEIEGSSAANMSPSAGPNRVSYLLNIHGPSEPIDTACSSSLVAIHHAVCAIEAGNCEMAIAGGVNTVVTPQGHIAYDKAGALSKEGRCKTFSDKADGFAVSEGAGILFLKKLKAAEQAGDHIYGVIKGSAVNHGGRANSLTTPNPKAQAEVVKTAYTKAGIDPRTVTYIEAHGTGTELGDPVEINGLKAAFKALYEKTGDPSVQTSHCGLGSAKTNIGHLSLAAGVAGVIKILLQLKHKTLVKSLYSESVNPYIKLEDSPFYIVQESREWKALKDAAGRELPRRAGVSSFGIGGVNAHVVIEEYIPKETSPAAEAPAVSSQNPGIFVLSAKEEERLKEQAQQLSEAISKQSFTNSDLIDVAYTLQAGRDEMEERLGIIAVSVQDLQEKLKKFITGQTNAEGLYRGRVDKRALQTLMADEETQKAMKNGWEHRTYAKLLELWVKGMKMDWNSLYGEDQPKRLSLPTYPFAKERYWVTDMKEKDQTHQISVKSAGAAVIHPLLQENISDLSEQRFSSVFTGQEYFFKDHMVQGSPVMPGVAYLEMVHAAVTQAVRGLKDKQSVIQIKNVVWVQPIVSDGQPVQVDISLDPHQDGEIAFEIYTDGEKNERHIHSQGSAVICGAQEKPKLDIGTLQAQCNQNTISAEQCYELFKAIGIDYGPGLQGIKNLYIGRNQALAELSLPSSVSGTTDQFVLHPSMADSALQASIGLKLNSGDDQLSLPFALQELEVFSKCTGRMWASVTSRTNEERIQRLDIDLCDEQGQVCVRIKGISSRVLEEDGQSPRDRKTPEVTESLNGALLMAPLWDQVHVEKSRVVPSASERVVIIGGDEKSSKAVQSQYPHVQSLTIDQHDRIDEIEYKLKACGAFDHIVWIASARSAGKKADNEMIEAQNQGVIKMYKVIKAMLALGCGDRDIKWTVVTENTQFVDQHDIVNPVHAGIHGLIGSMAKEYTNWQTTLIDLGATDDWSPEIWSLPGDRDGNTWACRNKIWYKQRLVPVHKTQSVQSKYKHGGVYVVIGGAGGIGEAWSEYVIKTYQAHVVWIGRRKKDEAIQAKLDKLADLGPAPFYIEADAANQVELENAYEKIKLMHQEINGIVHSAIVLQDQSLANMTEERFRNVLSAKVDVSVRMAQVFHNEPLDFALFFSSVQSFARASGQSNYAAGCSFKDAFAHWLSQVWPCAVAVMNWSYWGSVGVVSSPDYQQRMAQAGIGSIEAPEAMEALELLLGGPLHQLVLMKMAKEAASEAEQLKETIEVYPEEHSSTIQKLRSYHPGDSTKIQQLI</sequence>
<evidence type="ECO:0000256" key="10">
    <source>
        <dbReference type="ARBA" id="ARBA00022737"/>
    </source>
</evidence>
<dbReference type="Pfam" id="PF14765">
    <property type="entry name" value="PS-DH"/>
    <property type="match status" value="3"/>
</dbReference>